<accession>A0A1S2VJX7</accession>
<dbReference type="EMBL" id="MORL01000005">
    <property type="protein sequence ID" value="OIN59071.1"/>
    <property type="molecule type" value="Genomic_DNA"/>
</dbReference>
<comment type="caution">
    <text evidence="1">The sequence shown here is derived from an EMBL/GenBank/DDBJ whole genome shotgun (WGS) entry which is preliminary data.</text>
</comment>
<name>A0A1S2VJX7_9BACT</name>
<dbReference type="OrthoDB" id="9803764at2"/>
<gene>
    <name evidence="1" type="ORF">BLX24_12755</name>
</gene>
<dbReference type="Proteomes" id="UP000181790">
    <property type="component" value="Unassembled WGS sequence"/>
</dbReference>
<organism evidence="1 2">
    <name type="scientific">Arsenicibacter rosenii</name>
    <dbReference type="NCBI Taxonomy" id="1750698"/>
    <lineage>
        <taxon>Bacteria</taxon>
        <taxon>Pseudomonadati</taxon>
        <taxon>Bacteroidota</taxon>
        <taxon>Cytophagia</taxon>
        <taxon>Cytophagales</taxon>
        <taxon>Spirosomataceae</taxon>
        <taxon>Arsenicibacter</taxon>
    </lineage>
</organism>
<protein>
    <submittedName>
        <fullName evidence="1">Uncharacterized protein</fullName>
    </submittedName>
</protein>
<sequence>MKIKQTALITGLFMLVSLLSFGQKKAWKELDDYHSVMAQTFHPAEEGNLKPVMARSGELVAKAVALQKAAIPTDYQKEGVKQSIDLLAKESAALDKLVQQKKPEADIKKAITALHDRFHEVMEKCEH</sequence>
<evidence type="ECO:0000313" key="2">
    <source>
        <dbReference type="Proteomes" id="UP000181790"/>
    </source>
</evidence>
<reference evidence="1 2" key="1">
    <citation type="submission" date="2016-10" db="EMBL/GenBank/DDBJ databases">
        <title>Arsenicibacter rosenii gen. nov., sp. nov., an efficient arsenic-methylating bacterium isolated from an arsenic-contaminated paddy soil.</title>
        <authorList>
            <person name="Huang K."/>
        </authorList>
    </citation>
    <scope>NUCLEOTIDE SEQUENCE [LARGE SCALE GENOMIC DNA]</scope>
    <source>
        <strain evidence="1 2">SM-1</strain>
    </source>
</reference>
<keyword evidence="2" id="KW-1185">Reference proteome</keyword>
<evidence type="ECO:0000313" key="1">
    <source>
        <dbReference type="EMBL" id="OIN59071.1"/>
    </source>
</evidence>
<dbReference type="AlphaFoldDB" id="A0A1S2VJX7"/>
<dbReference type="RefSeq" id="WP_071503522.1">
    <property type="nucleotide sequence ID" value="NZ_MORL01000005.1"/>
</dbReference>
<proteinExistence type="predicted"/>